<dbReference type="PANTHER" id="PTHR48079:SF6">
    <property type="entry name" value="NAD(P)-BINDING DOMAIN-CONTAINING PROTEIN-RELATED"/>
    <property type="match status" value="1"/>
</dbReference>
<evidence type="ECO:0000259" key="1">
    <source>
        <dbReference type="Pfam" id="PF01370"/>
    </source>
</evidence>
<evidence type="ECO:0000313" key="2">
    <source>
        <dbReference type="EMBL" id="QNN58447.1"/>
    </source>
</evidence>
<reference evidence="2 3" key="1">
    <citation type="submission" date="2020-08" db="EMBL/GenBank/DDBJ databases">
        <title>Genome sequence of Diaphorobacter ruginosibacter DSM 27467T.</title>
        <authorList>
            <person name="Hyun D.-W."/>
            <person name="Bae J.-W."/>
        </authorList>
    </citation>
    <scope>NUCLEOTIDE SEQUENCE [LARGE SCALE GENOMIC DNA]</scope>
    <source>
        <strain evidence="2 3">DSM 27467</strain>
    </source>
</reference>
<dbReference type="Proteomes" id="UP000515811">
    <property type="component" value="Chromosome"/>
</dbReference>
<dbReference type="EMBL" id="CP060714">
    <property type="protein sequence ID" value="QNN58447.1"/>
    <property type="molecule type" value="Genomic_DNA"/>
</dbReference>
<gene>
    <name evidence="2" type="ORF">H9K76_06295</name>
</gene>
<dbReference type="Gene3D" id="3.40.50.720">
    <property type="entry name" value="NAD(P)-binding Rossmann-like Domain"/>
    <property type="match status" value="1"/>
</dbReference>
<evidence type="ECO:0000313" key="3">
    <source>
        <dbReference type="Proteomes" id="UP000515811"/>
    </source>
</evidence>
<dbReference type="PANTHER" id="PTHR48079">
    <property type="entry name" value="PROTEIN YEEZ"/>
    <property type="match status" value="1"/>
</dbReference>
<dbReference type="Pfam" id="PF01370">
    <property type="entry name" value="Epimerase"/>
    <property type="match status" value="1"/>
</dbReference>
<dbReference type="AlphaFoldDB" id="A0A7G9RS72"/>
<dbReference type="KEGG" id="drg:H9K76_06295"/>
<sequence length="332" mass="36168">MPSNQSPLGALPARFRRMRVLIIGCGDVGMRAARQLGAAGAAAAGSPAARPRVSLSALTSSMDRRAPLRGQGIQPLLGNLDDEATLRRLAGVFHRVLYLAPPPGEGETGARWWRDRRSESVVRALRLRALPDALVYVSTTGVYGDCEGATVSESRPVAPATPRAHRRVNAERAMRHLGRVGTRVSVLRVPGIYGLDREGGTPVARLQRGTPVLAAQDDVYTNHIQADDLAAACLAALWRGRPQRVYNVGDRSDLKMGDYFDLAADLFGMPRPPRVARDAATQQLPVSLLSFMSESRRLDTTRMHDELRVVLRYPTVREGLSGLSMRDENHSA</sequence>
<protein>
    <submittedName>
        <fullName evidence="2">NAD-dependent epimerase/dehydratase family protein</fullName>
    </submittedName>
</protein>
<keyword evidence="3" id="KW-1185">Reference proteome</keyword>
<proteinExistence type="predicted"/>
<accession>A0A7G9RS72</accession>
<name>A0A7G9RS72_9BURK</name>
<dbReference type="RefSeq" id="WP_187598840.1">
    <property type="nucleotide sequence ID" value="NZ_CP060714.1"/>
</dbReference>
<dbReference type="GO" id="GO:0005737">
    <property type="term" value="C:cytoplasm"/>
    <property type="evidence" value="ECO:0007669"/>
    <property type="project" value="TreeGrafter"/>
</dbReference>
<dbReference type="InterPro" id="IPR036291">
    <property type="entry name" value="NAD(P)-bd_dom_sf"/>
</dbReference>
<feature type="domain" description="NAD-dependent epimerase/dehydratase" evidence="1">
    <location>
        <begin position="121"/>
        <end position="249"/>
    </location>
</feature>
<organism evidence="2 3">
    <name type="scientific">Diaphorobacter ruginosibacter</name>
    <dbReference type="NCBI Taxonomy" id="1715720"/>
    <lineage>
        <taxon>Bacteria</taxon>
        <taxon>Pseudomonadati</taxon>
        <taxon>Pseudomonadota</taxon>
        <taxon>Betaproteobacteria</taxon>
        <taxon>Burkholderiales</taxon>
        <taxon>Comamonadaceae</taxon>
        <taxon>Diaphorobacter</taxon>
    </lineage>
</organism>
<dbReference type="InterPro" id="IPR051783">
    <property type="entry name" value="NAD(P)-dependent_oxidoreduct"/>
</dbReference>
<dbReference type="InterPro" id="IPR001509">
    <property type="entry name" value="Epimerase_deHydtase"/>
</dbReference>
<dbReference type="SUPFAM" id="SSF51735">
    <property type="entry name" value="NAD(P)-binding Rossmann-fold domains"/>
    <property type="match status" value="1"/>
</dbReference>
<dbReference type="GO" id="GO:0004029">
    <property type="term" value="F:aldehyde dehydrogenase (NAD+) activity"/>
    <property type="evidence" value="ECO:0007669"/>
    <property type="project" value="TreeGrafter"/>
</dbReference>